<evidence type="ECO:0000256" key="1">
    <source>
        <dbReference type="SAM" id="MobiDB-lite"/>
    </source>
</evidence>
<dbReference type="PANTHER" id="PTHR34220">
    <property type="entry name" value="SENSOR HISTIDINE KINASE YPDA"/>
    <property type="match status" value="1"/>
</dbReference>
<dbReference type="RefSeq" id="WP_025353762.1">
    <property type="nucleotide sequence ID" value="NZ_BAAABQ010000022.1"/>
</dbReference>
<name>A0ABR6BQF5_9PSEU</name>
<organism evidence="4 5">
    <name type="scientific">Kutzneria viridogrisea</name>
    <dbReference type="NCBI Taxonomy" id="47990"/>
    <lineage>
        <taxon>Bacteria</taxon>
        <taxon>Bacillati</taxon>
        <taxon>Actinomycetota</taxon>
        <taxon>Actinomycetes</taxon>
        <taxon>Pseudonocardiales</taxon>
        <taxon>Pseudonocardiaceae</taxon>
        <taxon>Kutzneria</taxon>
    </lineage>
</organism>
<keyword evidence="2" id="KW-0812">Transmembrane</keyword>
<dbReference type="Proteomes" id="UP000517916">
    <property type="component" value="Unassembled WGS sequence"/>
</dbReference>
<dbReference type="InterPro" id="IPR050640">
    <property type="entry name" value="Bact_2-comp_sensor_kinase"/>
</dbReference>
<keyword evidence="2" id="KW-1133">Transmembrane helix</keyword>
<evidence type="ECO:0000259" key="3">
    <source>
        <dbReference type="SMART" id="SM00387"/>
    </source>
</evidence>
<gene>
    <name evidence="4" type="ORF">BC739_006360</name>
</gene>
<reference evidence="4 5" key="1">
    <citation type="submission" date="2020-08" db="EMBL/GenBank/DDBJ databases">
        <title>Genomic Encyclopedia of Archaeal and Bacterial Type Strains, Phase II (KMG-II): from individual species to whole genera.</title>
        <authorList>
            <person name="Goeker M."/>
        </authorList>
    </citation>
    <scope>NUCLEOTIDE SEQUENCE [LARGE SCALE GENOMIC DNA]</scope>
    <source>
        <strain evidence="4 5">DSM 43850</strain>
    </source>
</reference>
<dbReference type="InterPro" id="IPR036890">
    <property type="entry name" value="HATPase_C_sf"/>
</dbReference>
<keyword evidence="4" id="KW-0808">Transferase</keyword>
<proteinExistence type="predicted"/>
<dbReference type="InterPro" id="IPR010559">
    <property type="entry name" value="Sig_transdc_His_kin_internal"/>
</dbReference>
<feature type="domain" description="Histidine kinase/HSP90-like ATPase" evidence="3">
    <location>
        <begin position="281"/>
        <end position="391"/>
    </location>
</feature>
<accession>A0ABR6BQF5</accession>
<dbReference type="PANTHER" id="PTHR34220:SF7">
    <property type="entry name" value="SENSOR HISTIDINE KINASE YPDA"/>
    <property type="match status" value="1"/>
</dbReference>
<dbReference type="GO" id="GO:0004673">
    <property type="term" value="F:protein histidine kinase activity"/>
    <property type="evidence" value="ECO:0007669"/>
    <property type="project" value="UniProtKB-EC"/>
</dbReference>
<keyword evidence="4" id="KW-0418">Kinase</keyword>
<feature type="transmembrane region" description="Helical" evidence="2">
    <location>
        <begin position="6"/>
        <end position="26"/>
    </location>
</feature>
<dbReference type="InterPro" id="IPR003594">
    <property type="entry name" value="HATPase_dom"/>
</dbReference>
<dbReference type="EC" id="2.7.13.3" evidence="4"/>
<evidence type="ECO:0000256" key="2">
    <source>
        <dbReference type="SAM" id="Phobius"/>
    </source>
</evidence>
<dbReference type="Gene3D" id="3.30.565.10">
    <property type="entry name" value="Histidine kinase-like ATPase, C-terminal domain"/>
    <property type="match status" value="1"/>
</dbReference>
<evidence type="ECO:0000313" key="4">
    <source>
        <dbReference type="EMBL" id="MBA8929142.1"/>
    </source>
</evidence>
<sequence length="429" mass="47092">MVELLTEQTVLGIIATLAVLGLFVLLCRARRVSTSVDEAVADALHRMSKAAPDLREGLTPDAADKACKNLVELLKCVAVGMTDERGALLSWDGDANEHYVDLQDAIAKAISGEKREFVEHDTLECNDKGQCKMRQAVIVPLTVENKTRGALIIVGGVGSKRLYRMSLEVARFVCTELELGELQEHRQRLMQAEVKALRAQISPHFVYNALNTIGSLVRTDPEHARELLQDFAEFTRYSFRTNGLFTTLAEELRNVDRYLTIERARYNERLNVRLRISPEVLNVVVPFLVVQPLVENAVRHGLANKPGGGTVTVVAQDNGGEALISVEDDGIGMDADLLLDDLKDAHKTGAHVGIGNINNRMRTVFGDDYALMVETAPDAGMKVTMRVPKFSPGVRPVLAVVQDDPAADGEGEGNRPEPDGRRGRLSPVR</sequence>
<dbReference type="SUPFAM" id="SSF55874">
    <property type="entry name" value="ATPase domain of HSP90 chaperone/DNA topoisomerase II/histidine kinase"/>
    <property type="match status" value="1"/>
</dbReference>
<feature type="region of interest" description="Disordered" evidence="1">
    <location>
        <begin position="401"/>
        <end position="429"/>
    </location>
</feature>
<feature type="compositionally biased region" description="Basic and acidic residues" evidence="1">
    <location>
        <begin position="412"/>
        <end position="422"/>
    </location>
</feature>
<dbReference type="SMART" id="SM00387">
    <property type="entry name" value="HATPase_c"/>
    <property type="match status" value="1"/>
</dbReference>
<comment type="caution">
    <text evidence="4">The sequence shown here is derived from an EMBL/GenBank/DDBJ whole genome shotgun (WGS) entry which is preliminary data.</text>
</comment>
<protein>
    <submittedName>
        <fullName evidence="4">Two-component system LytT family sensor kinase</fullName>
        <ecNumber evidence="4">2.7.13.3</ecNumber>
    </submittedName>
</protein>
<keyword evidence="5" id="KW-1185">Reference proteome</keyword>
<keyword evidence="2" id="KW-0472">Membrane</keyword>
<evidence type="ECO:0000313" key="5">
    <source>
        <dbReference type="Proteomes" id="UP000517916"/>
    </source>
</evidence>
<dbReference type="Pfam" id="PF06580">
    <property type="entry name" value="His_kinase"/>
    <property type="match status" value="1"/>
</dbReference>
<dbReference type="EMBL" id="JACJID010000005">
    <property type="protein sequence ID" value="MBA8929142.1"/>
    <property type="molecule type" value="Genomic_DNA"/>
</dbReference>
<dbReference type="Pfam" id="PF02518">
    <property type="entry name" value="HATPase_c"/>
    <property type="match status" value="1"/>
</dbReference>